<evidence type="ECO:0000256" key="3">
    <source>
        <dbReference type="ARBA" id="ARBA00022694"/>
    </source>
</evidence>
<dbReference type="Gene3D" id="3.20.20.70">
    <property type="entry name" value="Aldolase class I"/>
    <property type="match status" value="1"/>
</dbReference>
<dbReference type="HAMAP" id="MF_01921">
    <property type="entry name" value="TYW1_archaea"/>
    <property type="match status" value="1"/>
</dbReference>
<keyword evidence="1 9" id="KW-0004">4Fe-4S</keyword>
<dbReference type="PROSITE" id="PS51918">
    <property type="entry name" value="RADICAL_SAM"/>
    <property type="match status" value="1"/>
</dbReference>
<feature type="binding site" evidence="9">
    <location>
        <position position="65"/>
    </location>
    <ligand>
        <name>[4Fe-4S] cluster</name>
        <dbReference type="ChEBI" id="CHEBI:49883"/>
        <label>2</label>
        <note>4Fe-4S-S-AdoMet</note>
    </ligand>
</feature>
<dbReference type="Pfam" id="PF08608">
    <property type="entry name" value="Wyosine_form"/>
    <property type="match status" value="1"/>
</dbReference>
<keyword evidence="9" id="KW-0963">Cytoplasm</keyword>
<name>A0A7C1T5V3_THEPE</name>
<dbReference type="InterPro" id="IPR013917">
    <property type="entry name" value="tRNA_wybutosine-synth"/>
</dbReference>
<evidence type="ECO:0000313" key="11">
    <source>
        <dbReference type="EMBL" id="HEB48879.1"/>
    </source>
</evidence>
<comment type="caution">
    <text evidence="11">The sequence shown here is derived from an EMBL/GenBank/DDBJ whole genome shotgun (WGS) entry which is preliminary data.</text>
</comment>
<dbReference type="NCBIfam" id="TIGR03972">
    <property type="entry name" value="rSAM_TYW1"/>
    <property type="match status" value="1"/>
</dbReference>
<dbReference type="PANTHER" id="PTHR13930:SF0">
    <property type="entry name" value="S-ADENOSYL-L-METHIONINE-DEPENDENT TRNA 4-DEMETHYLWYOSINE SYNTHASE TYW1-RELATED"/>
    <property type="match status" value="1"/>
</dbReference>
<gene>
    <name evidence="9" type="primary">taw1</name>
    <name evidence="12" type="ORF">ENM88_04595</name>
    <name evidence="11" type="ORF">ENP77_03700</name>
</gene>
<accession>A0A7C1T5V3</accession>
<evidence type="ECO:0000256" key="6">
    <source>
        <dbReference type="ARBA" id="ARBA00023014"/>
    </source>
</evidence>
<keyword evidence="7 9" id="KW-0456">Lyase</keyword>
<dbReference type="AlphaFoldDB" id="A0A7C1T5V3"/>
<dbReference type="GO" id="GO:0051539">
    <property type="term" value="F:4 iron, 4 sulfur cluster binding"/>
    <property type="evidence" value="ECO:0007669"/>
    <property type="project" value="UniProtKB-UniRule"/>
</dbReference>
<evidence type="ECO:0000256" key="5">
    <source>
        <dbReference type="ARBA" id="ARBA00023004"/>
    </source>
</evidence>
<organism evidence="11">
    <name type="scientific">Thermofilum pendens</name>
    <dbReference type="NCBI Taxonomy" id="2269"/>
    <lineage>
        <taxon>Archaea</taxon>
        <taxon>Thermoproteota</taxon>
        <taxon>Thermoprotei</taxon>
        <taxon>Thermofilales</taxon>
        <taxon>Thermofilaceae</taxon>
        <taxon>Thermofilum</taxon>
    </lineage>
</organism>
<evidence type="ECO:0000256" key="2">
    <source>
        <dbReference type="ARBA" id="ARBA00022691"/>
    </source>
</evidence>
<feature type="binding site" evidence="9">
    <location>
        <position position="30"/>
    </location>
    <ligand>
        <name>[4Fe-4S] cluster</name>
        <dbReference type="ChEBI" id="CHEBI:49883"/>
        <label>1</label>
    </ligand>
</feature>
<dbReference type="EMBL" id="DSKP01000129">
    <property type="protein sequence ID" value="HEB48879.1"/>
    <property type="molecule type" value="Genomic_DNA"/>
</dbReference>
<dbReference type="InterPro" id="IPR034556">
    <property type="entry name" value="tRNA_wybutosine-synthase"/>
</dbReference>
<keyword evidence="5 9" id="KW-0408">Iron</keyword>
<dbReference type="InterPro" id="IPR023993">
    <property type="entry name" value="TYW1_archaea"/>
</dbReference>
<feature type="binding site" evidence="9">
    <location>
        <position position="72"/>
    </location>
    <ligand>
        <name>[4Fe-4S] cluster</name>
        <dbReference type="ChEBI" id="CHEBI:49883"/>
        <label>2</label>
        <note>4Fe-4S-S-AdoMet</note>
    </ligand>
</feature>
<keyword evidence="3 9" id="KW-0819">tRNA processing</keyword>
<evidence type="ECO:0000256" key="7">
    <source>
        <dbReference type="ARBA" id="ARBA00023239"/>
    </source>
</evidence>
<feature type="binding site" evidence="9">
    <location>
        <position position="43"/>
    </location>
    <ligand>
        <name>[4Fe-4S] cluster</name>
        <dbReference type="ChEBI" id="CHEBI:49883"/>
        <label>1</label>
    </ligand>
</feature>
<dbReference type="SFLD" id="SFLDF00284">
    <property type="entry name" value="tRNA_wybutosine-synthesizing"/>
    <property type="match status" value="1"/>
</dbReference>
<dbReference type="CDD" id="cd01335">
    <property type="entry name" value="Radical_SAM"/>
    <property type="match status" value="1"/>
</dbReference>
<feature type="domain" description="Radical SAM core" evidence="10">
    <location>
        <begin position="48"/>
        <end position="295"/>
    </location>
</feature>
<dbReference type="InterPro" id="IPR007197">
    <property type="entry name" value="rSAM"/>
</dbReference>
<dbReference type="EC" id="4.1.3.44" evidence="9"/>
<feature type="binding site" evidence="9">
    <location>
        <position position="69"/>
    </location>
    <ligand>
        <name>[4Fe-4S] cluster</name>
        <dbReference type="ChEBI" id="CHEBI:49883"/>
        <label>2</label>
        <note>4Fe-4S-S-AdoMet</note>
    </ligand>
</feature>
<dbReference type="PANTHER" id="PTHR13930">
    <property type="entry name" value="S-ADENOSYL-L-METHIONINE-DEPENDENT TRNA 4-DEMETHYLWYOSINE SYNTHASE"/>
    <property type="match status" value="1"/>
</dbReference>
<evidence type="ECO:0000256" key="9">
    <source>
        <dbReference type="HAMAP-Rule" id="MF_01921"/>
    </source>
</evidence>
<evidence type="ECO:0000259" key="10">
    <source>
        <dbReference type="PROSITE" id="PS51918"/>
    </source>
</evidence>
<evidence type="ECO:0000256" key="8">
    <source>
        <dbReference type="ARBA" id="ARBA00049466"/>
    </source>
</evidence>
<dbReference type="InterPro" id="IPR013785">
    <property type="entry name" value="Aldolase_TIM"/>
</dbReference>
<dbReference type="GO" id="GO:0005737">
    <property type="term" value="C:cytoplasm"/>
    <property type="evidence" value="ECO:0007669"/>
    <property type="project" value="UniProtKB-SubCell"/>
</dbReference>
<keyword evidence="6 9" id="KW-0411">Iron-sulfur</keyword>
<dbReference type="InterPro" id="IPR058240">
    <property type="entry name" value="rSAM_sf"/>
</dbReference>
<dbReference type="SFLD" id="SFLDG01071">
    <property type="entry name" value="tRNA_wybutosine-synthesizing"/>
    <property type="match status" value="1"/>
</dbReference>
<reference evidence="11" key="1">
    <citation type="journal article" date="2020" name="mSystems">
        <title>Genome- and Community-Level Interaction Insights into Carbon Utilization and Element Cycling Functions of Hydrothermarchaeota in Hydrothermal Sediment.</title>
        <authorList>
            <person name="Zhou Z."/>
            <person name="Liu Y."/>
            <person name="Xu W."/>
            <person name="Pan J."/>
            <person name="Luo Z.H."/>
            <person name="Li M."/>
        </authorList>
    </citation>
    <scope>NUCLEOTIDE SEQUENCE [LARGE SCALE GENOMIC DNA]</scope>
    <source>
        <strain evidence="12">SpSt-1125</strain>
        <strain evidence="11">SpSt-25</strain>
    </source>
</reference>
<evidence type="ECO:0000256" key="1">
    <source>
        <dbReference type="ARBA" id="ARBA00022485"/>
    </source>
</evidence>
<keyword evidence="4 9" id="KW-0479">Metal-binding</keyword>
<dbReference type="GO" id="GO:0046872">
    <property type="term" value="F:metal ion binding"/>
    <property type="evidence" value="ECO:0007669"/>
    <property type="project" value="UniProtKB-KW"/>
</dbReference>
<dbReference type="SUPFAM" id="SSF102114">
    <property type="entry name" value="Radical SAM enzymes"/>
    <property type="match status" value="1"/>
</dbReference>
<protein>
    <recommendedName>
        <fullName evidence="9">S-adenosyl-L-methionine-dependent tRNA 4-demethylwyosine synthase</fullName>
        <ecNumber evidence="9">4.1.3.44</ecNumber>
    </recommendedName>
    <alternativeName>
        <fullName evidence="9">tRNA wyosine derivatives biosynthesis protein Taw1</fullName>
    </alternativeName>
</protein>
<evidence type="ECO:0000313" key="12">
    <source>
        <dbReference type="EMBL" id="HHP05013.1"/>
    </source>
</evidence>
<dbReference type="SFLD" id="SFLDS00029">
    <property type="entry name" value="Radical_SAM"/>
    <property type="match status" value="1"/>
</dbReference>
<comment type="subcellular location">
    <subcellularLocation>
        <location evidence="9">Cytoplasm</location>
    </subcellularLocation>
</comment>
<evidence type="ECO:0000256" key="4">
    <source>
        <dbReference type="ARBA" id="ARBA00022723"/>
    </source>
</evidence>
<feature type="binding site" evidence="9">
    <location>
        <position position="55"/>
    </location>
    <ligand>
        <name>[4Fe-4S] cluster</name>
        <dbReference type="ChEBI" id="CHEBI:49883"/>
        <label>1</label>
    </ligand>
</feature>
<comment type="function">
    <text evidence="9">Component of the wyosine derivatives biosynthesis pathway that catalyzes the condensation of N-methylguanine with 2 carbon atoms from pyruvate to form the tricyclic 4-demethylwyosine (imG-14) on guanosine-37 of tRNA(Phe).</text>
</comment>
<keyword evidence="2 9" id="KW-0949">S-adenosyl-L-methionine</keyword>
<comment type="subunit">
    <text evidence="9">Monomer.</text>
</comment>
<comment type="cofactor">
    <cofactor evidence="9">
        <name>[4Fe-4S] cluster</name>
        <dbReference type="ChEBI" id="CHEBI:49883"/>
    </cofactor>
    <text evidence="9">Binds 2 [4Fe-4S] clusters. Binds 1 [4Fe-4S] cluster coordinated with 3 cysteines and an exchangeable S-adenosyl-L-methionine.</text>
</comment>
<dbReference type="GO" id="GO:0102521">
    <property type="term" value="F:tRNA-4-demethylwyosine synthase activity"/>
    <property type="evidence" value="ECO:0007669"/>
    <property type="project" value="UniProtKB-EC"/>
</dbReference>
<comment type="catalytic activity">
    <reaction evidence="8 9">
        <text>N(1)-methylguanosine(37) in tRNA(Phe) + pyruvate + S-adenosyl-L-methionine = 4-demethylwyosine(37) in tRNA(Phe) + 5'-deoxyadenosine + L-methionine + CO2 + H2O</text>
        <dbReference type="Rhea" id="RHEA:36347"/>
        <dbReference type="Rhea" id="RHEA-COMP:10164"/>
        <dbReference type="Rhea" id="RHEA-COMP:10165"/>
        <dbReference type="ChEBI" id="CHEBI:15361"/>
        <dbReference type="ChEBI" id="CHEBI:15377"/>
        <dbReference type="ChEBI" id="CHEBI:16526"/>
        <dbReference type="ChEBI" id="CHEBI:17319"/>
        <dbReference type="ChEBI" id="CHEBI:57844"/>
        <dbReference type="ChEBI" id="CHEBI:59789"/>
        <dbReference type="ChEBI" id="CHEBI:64315"/>
        <dbReference type="ChEBI" id="CHEBI:73542"/>
        <dbReference type="EC" id="4.1.3.44"/>
    </reaction>
</comment>
<proteinExistence type="inferred from homology"/>
<comment type="similarity">
    <text evidence="9">Belongs to the TYW1 family.</text>
</comment>
<dbReference type="EMBL" id="DRZM01000140">
    <property type="protein sequence ID" value="HHP05013.1"/>
    <property type="molecule type" value="Genomic_DNA"/>
</dbReference>
<dbReference type="Pfam" id="PF04055">
    <property type="entry name" value="Radical_SAM"/>
    <property type="match status" value="1"/>
</dbReference>
<dbReference type="GO" id="GO:0008033">
    <property type="term" value="P:tRNA processing"/>
    <property type="evidence" value="ECO:0007669"/>
    <property type="project" value="UniProtKB-UniRule"/>
</dbReference>
<sequence length="355" mass="41720">MTSVAAALDVQRYLRAGYKLVGNHSAVAICRWARSALRGERLCYKSWYGIKSHRCLQMTPVLNFCDFACKFCWRMHLPGRYQVPRGWRWDDPREVLDKSIVAQRLLLIGFKGNPLVARERFLEAMFPRHLTISLDGEPLLYPGLAELIREAKERGFTVFLVTNGSIPARLRELLRRDAQPTNLYLSVYGPNREVFERTADPRIPRAWEMVNRSLELLREFYESRTVMRLTLVRGLNMVEPEGYAELVEKGEPMFVELKGYTWVGESQKRLPITAMPEMKELVDFASKLSELTGYQIKLTDDKSRVVMLVRDEESWERNLKMVEEWRRRERELDERVLSKVEDFTMEEHGYKILKY</sequence>